<dbReference type="RefSeq" id="WP_190701881.1">
    <property type="nucleotide sequence ID" value="NZ_JAMPKX010000003.1"/>
</dbReference>
<dbReference type="EMBL" id="JAMPKX010000003">
    <property type="protein sequence ID" value="MEP0947304.1"/>
    <property type="molecule type" value="Genomic_DNA"/>
</dbReference>
<accession>A0ABV0K3E3</accession>
<dbReference type="Pfam" id="PF00072">
    <property type="entry name" value="Response_reg"/>
    <property type="match status" value="1"/>
</dbReference>
<sequence>MTKTILLIEDNPQNRYLAQFLLEHRGHKVLQAETGPEGLKLAAIARPDLILLDIQLPGMDGHAVARALKSDPQLKLIPIVAVTSYAMVGDREKCLAAGAEGYIEKPIDPESFGDEVERFLPAALGGIAP</sequence>
<dbReference type="InterPro" id="IPR011006">
    <property type="entry name" value="CheY-like_superfamily"/>
</dbReference>
<evidence type="ECO:0000256" key="2">
    <source>
        <dbReference type="ARBA" id="ARBA00023012"/>
    </source>
</evidence>
<dbReference type="InterPro" id="IPR001789">
    <property type="entry name" value="Sig_transdc_resp-reg_receiver"/>
</dbReference>
<feature type="domain" description="Response regulatory" evidence="4">
    <location>
        <begin position="4"/>
        <end position="120"/>
    </location>
</feature>
<dbReference type="SUPFAM" id="SSF52172">
    <property type="entry name" value="CheY-like"/>
    <property type="match status" value="1"/>
</dbReference>
<dbReference type="Proteomes" id="UP001482513">
    <property type="component" value="Unassembled WGS sequence"/>
</dbReference>
<gene>
    <name evidence="5" type="ORF">NC992_10510</name>
</gene>
<organism evidence="5 6">
    <name type="scientific">Leptolyngbya subtilissima DQ-A4</name>
    <dbReference type="NCBI Taxonomy" id="2933933"/>
    <lineage>
        <taxon>Bacteria</taxon>
        <taxon>Bacillati</taxon>
        <taxon>Cyanobacteriota</taxon>
        <taxon>Cyanophyceae</taxon>
        <taxon>Leptolyngbyales</taxon>
        <taxon>Leptolyngbyaceae</taxon>
        <taxon>Leptolyngbya group</taxon>
        <taxon>Leptolyngbya</taxon>
    </lineage>
</organism>
<dbReference type="PROSITE" id="PS50110">
    <property type="entry name" value="RESPONSE_REGULATORY"/>
    <property type="match status" value="1"/>
</dbReference>
<evidence type="ECO:0000256" key="3">
    <source>
        <dbReference type="PROSITE-ProRule" id="PRU00169"/>
    </source>
</evidence>
<evidence type="ECO:0000259" key="4">
    <source>
        <dbReference type="PROSITE" id="PS50110"/>
    </source>
</evidence>
<feature type="modified residue" description="4-aspartylphosphate" evidence="3">
    <location>
        <position position="53"/>
    </location>
</feature>
<keyword evidence="2" id="KW-0902">Two-component regulatory system</keyword>
<proteinExistence type="predicted"/>
<name>A0ABV0K3E3_9CYAN</name>
<keyword evidence="1 3" id="KW-0597">Phosphoprotein</keyword>
<keyword evidence="6" id="KW-1185">Reference proteome</keyword>
<evidence type="ECO:0000256" key="1">
    <source>
        <dbReference type="ARBA" id="ARBA00022553"/>
    </source>
</evidence>
<evidence type="ECO:0000313" key="6">
    <source>
        <dbReference type="Proteomes" id="UP001482513"/>
    </source>
</evidence>
<comment type="caution">
    <text evidence="5">The sequence shown here is derived from an EMBL/GenBank/DDBJ whole genome shotgun (WGS) entry which is preliminary data.</text>
</comment>
<reference evidence="5 6" key="1">
    <citation type="submission" date="2022-04" db="EMBL/GenBank/DDBJ databases">
        <title>Positive selection, recombination, and allopatry shape intraspecific diversity of widespread and dominant cyanobacteria.</title>
        <authorList>
            <person name="Wei J."/>
            <person name="Shu W."/>
            <person name="Hu C."/>
        </authorList>
    </citation>
    <scope>NUCLEOTIDE SEQUENCE [LARGE SCALE GENOMIC DNA]</scope>
    <source>
        <strain evidence="5 6">DQ-A4</strain>
    </source>
</reference>
<protein>
    <submittedName>
        <fullName evidence="5">Response regulator</fullName>
    </submittedName>
</protein>
<evidence type="ECO:0000313" key="5">
    <source>
        <dbReference type="EMBL" id="MEP0947304.1"/>
    </source>
</evidence>
<dbReference type="SMART" id="SM00448">
    <property type="entry name" value="REC"/>
    <property type="match status" value="1"/>
</dbReference>
<dbReference type="PANTHER" id="PTHR45339">
    <property type="entry name" value="HYBRID SIGNAL TRANSDUCTION HISTIDINE KINASE J"/>
    <property type="match status" value="1"/>
</dbReference>
<dbReference type="Gene3D" id="3.40.50.2300">
    <property type="match status" value="1"/>
</dbReference>
<dbReference type="PANTHER" id="PTHR45339:SF1">
    <property type="entry name" value="HYBRID SIGNAL TRANSDUCTION HISTIDINE KINASE J"/>
    <property type="match status" value="1"/>
</dbReference>